<evidence type="ECO:0000313" key="2">
    <source>
        <dbReference type="Proteomes" id="UP000015105"/>
    </source>
</evidence>
<name>A0A453C6V3_AEGTS</name>
<reference evidence="1" key="5">
    <citation type="journal article" date="2021" name="G3 (Bethesda)">
        <title>Aegilops tauschii genome assembly Aet v5.0 features greater sequence contiguity and improved annotation.</title>
        <authorList>
            <person name="Wang L."/>
            <person name="Zhu T."/>
            <person name="Rodriguez J.C."/>
            <person name="Deal K.R."/>
            <person name="Dubcovsky J."/>
            <person name="McGuire P.E."/>
            <person name="Lux T."/>
            <person name="Spannagl M."/>
            <person name="Mayer K.F.X."/>
            <person name="Baldrich P."/>
            <person name="Meyers B.C."/>
            <person name="Huo N."/>
            <person name="Gu Y.Q."/>
            <person name="Zhou H."/>
            <person name="Devos K.M."/>
            <person name="Bennetzen J.L."/>
            <person name="Unver T."/>
            <person name="Budak H."/>
            <person name="Gulick P.J."/>
            <person name="Galiba G."/>
            <person name="Kalapos B."/>
            <person name="Nelson D.R."/>
            <person name="Li P."/>
            <person name="You F.M."/>
            <person name="Luo M.C."/>
            <person name="Dvorak J."/>
        </authorList>
    </citation>
    <scope>NUCLEOTIDE SEQUENCE [LARGE SCALE GENOMIC DNA]</scope>
    <source>
        <strain evidence="1">cv. AL8/78</strain>
    </source>
</reference>
<protein>
    <submittedName>
        <fullName evidence="1">Uncharacterized protein</fullName>
    </submittedName>
</protein>
<dbReference type="AlphaFoldDB" id="A0A453C6V3"/>
<sequence>LFLCPVSRVVWRTVGSLLGTDCCPNSVWQYYAWVYSFLPGLDKVYTVGLVAICWAIWLARNWATFEFKWINSPFEIVFTACAFLMYWAGLQKPEIGEIVKKGAEMLKENTTQMMLLCGPLVPAGDGSDGN</sequence>
<reference evidence="1" key="4">
    <citation type="submission" date="2019-03" db="UniProtKB">
        <authorList>
            <consortium name="EnsemblPlants"/>
        </authorList>
    </citation>
    <scope>IDENTIFICATION</scope>
</reference>
<dbReference type="STRING" id="200361.A0A453C6V3"/>
<reference evidence="1" key="3">
    <citation type="journal article" date="2017" name="Nature">
        <title>Genome sequence of the progenitor of the wheat D genome Aegilops tauschii.</title>
        <authorList>
            <person name="Luo M.C."/>
            <person name="Gu Y.Q."/>
            <person name="Puiu D."/>
            <person name="Wang H."/>
            <person name="Twardziok S.O."/>
            <person name="Deal K.R."/>
            <person name="Huo N."/>
            <person name="Zhu T."/>
            <person name="Wang L."/>
            <person name="Wang Y."/>
            <person name="McGuire P.E."/>
            <person name="Liu S."/>
            <person name="Long H."/>
            <person name="Ramasamy R.K."/>
            <person name="Rodriguez J.C."/>
            <person name="Van S.L."/>
            <person name="Yuan L."/>
            <person name="Wang Z."/>
            <person name="Xia Z."/>
            <person name="Xiao L."/>
            <person name="Anderson O.D."/>
            <person name="Ouyang S."/>
            <person name="Liang Y."/>
            <person name="Zimin A.V."/>
            <person name="Pertea G."/>
            <person name="Qi P."/>
            <person name="Bennetzen J.L."/>
            <person name="Dai X."/>
            <person name="Dawson M.W."/>
            <person name="Muller H.G."/>
            <person name="Kugler K."/>
            <person name="Rivarola-Duarte L."/>
            <person name="Spannagl M."/>
            <person name="Mayer K.F.X."/>
            <person name="Lu F.H."/>
            <person name="Bevan M.W."/>
            <person name="Leroy P."/>
            <person name="Li P."/>
            <person name="You F.M."/>
            <person name="Sun Q."/>
            <person name="Liu Z."/>
            <person name="Lyons E."/>
            <person name="Wicker T."/>
            <person name="Salzberg S.L."/>
            <person name="Devos K.M."/>
            <person name="Dvorak J."/>
        </authorList>
    </citation>
    <scope>NUCLEOTIDE SEQUENCE [LARGE SCALE GENOMIC DNA]</scope>
    <source>
        <strain evidence="1">cv. AL8/78</strain>
    </source>
</reference>
<reference evidence="2" key="1">
    <citation type="journal article" date="2014" name="Science">
        <title>Ancient hybridizations among the ancestral genomes of bread wheat.</title>
        <authorList>
            <consortium name="International Wheat Genome Sequencing Consortium,"/>
            <person name="Marcussen T."/>
            <person name="Sandve S.R."/>
            <person name="Heier L."/>
            <person name="Spannagl M."/>
            <person name="Pfeifer M."/>
            <person name="Jakobsen K.S."/>
            <person name="Wulff B.B."/>
            <person name="Steuernagel B."/>
            <person name="Mayer K.F."/>
            <person name="Olsen O.A."/>
        </authorList>
    </citation>
    <scope>NUCLEOTIDE SEQUENCE [LARGE SCALE GENOMIC DNA]</scope>
    <source>
        <strain evidence="2">cv. AL8/78</strain>
    </source>
</reference>
<dbReference type="Gramene" id="AET2Gv20754500.1">
    <property type="protein sequence ID" value="AET2Gv20754500.1"/>
    <property type="gene ID" value="AET2Gv20754500"/>
</dbReference>
<organism evidence="1 2">
    <name type="scientific">Aegilops tauschii subsp. strangulata</name>
    <name type="common">Goatgrass</name>
    <dbReference type="NCBI Taxonomy" id="200361"/>
    <lineage>
        <taxon>Eukaryota</taxon>
        <taxon>Viridiplantae</taxon>
        <taxon>Streptophyta</taxon>
        <taxon>Embryophyta</taxon>
        <taxon>Tracheophyta</taxon>
        <taxon>Spermatophyta</taxon>
        <taxon>Magnoliopsida</taxon>
        <taxon>Liliopsida</taxon>
        <taxon>Poales</taxon>
        <taxon>Poaceae</taxon>
        <taxon>BOP clade</taxon>
        <taxon>Pooideae</taxon>
        <taxon>Triticodae</taxon>
        <taxon>Triticeae</taxon>
        <taxon>Triticinae</taxon>
        <taxon>Aegilops</taxon>
    </lineage>
</organism>
<dbReference type="Proteomes" id="UP000015105">
    <property type="component" value="Chromosome 2D"/>
</dbReference>
<accession>A0A453C6V3</accession>
<evidence type="ECO:0000313" key="1">
    <source>
        <dbReference type="EnsemblPlants" id="AET2Gv20754500.1"/>
    </source>
</evidence>
<dbReference type="EnsemblPlants" id="AET2Gv20754500.1">
    <property type="protein sequence ID" value="AET2Gv20754500.1"/>
    <property type="gene ID" value="AET2Gv20754500"/>
</dbReference>
<keyword evidence="2" id="KW-1185">Reference proteome</keyword>
<proteinExistence type="predicted"/>
<reference evidence="2" key="2">
    <citation type="journal article" date="2017" name="Nat. Plants">
        <title>The Aegilops tauschii genome reveals multiple impacts of transposons.</title>
        <authorList>
            <person name="Zhao G."/>
            <person name="Zou C."/>
            <person name="Li K."/>
            <person name="Wang K."/>
            <person name="Li T."/>
            <person name="Gao L."/>
            <person name="Zhang X."/>
            <person name="Wang H."/>
            <person name="Yang Z."/>
            <person name="Liu X."/>
            <person name="Jiang W."/>
            <person name="Mao L."/>
            <person name="Kong X."/>
            <person name="Jiao Y."/>
            <person name="Jia J."/>
        </authorList>
    </citation>
    <scope>NUCLEOTIDE SEQUENCE [LARGE SCALE GENOMIC DNA]</scope>
    <source>
        <strain evidence="2">cv. AL8/78</strain>
    </source>
</reference>